<dbReference type="CDD" id="cd12119">
    <property type="entry name" value="ttLC_FACS_AlkK_like"/>
    <property type="match status" value="1"/>
</dbReference>
<keyword evidence="3" id="KW-0276">Fatty acid metabolism</keyword>
<dbReference type="Pfam" id="PF13193">
    <property type="entry name" value="AMP-binding_C"/>
    <property type="match status" value="1"/>
</dbReference>
<dbReference type="PANTHER" id="PTHR43859:SF4">
    <property type="entry name" value="BUTANOATE--COA LIGASE AAE1-RELATED"/>
    <property type="match status" value="1"/>
</dbReference>
<name>A0AAP9QTV9_KLEAE</name>
<accession>A0AAP9QTV9</accession>
<evidence type="ECO:0000256" key="1">
    <source>
        <dbReference type="ARBA" id="ARBA00006432"/>
    </source>
</evidence>
<feature type="domain" description="AMP-dependent synthetase/ligase" evidence="5">
    <location>
        <begin position="17"/>
        <end position="400"/>
    </location>
</feature>
<dbReference type="SUPFAM" id="SSF56801">
    <property type="entry name" value="Acetyl-CoA synthetase-like"/>
    <property type="match status" value="1"/>
</dbReference>
<evidence type="ECO:0000256" key="3">
    <source>
        <dbReference type="ARBA" id="ARBA00022832"/>
    </source>
</evidence>
<dbReference type="PROSITE" id="PS00455">
    <property type="entry name" value="AMP_BINDING"/>
    <property type="match status" value="1"/>
</dbReference>
<dbReference type="InterPro" id="IPR020845">
    <property type="entry name" value="AMP-binding_CS"/>
</dbReference>
<dbReference type="Proteomes" id="UP000514462">
    <property type="component" value="Chromosome"/>
</dbReference>
<gene>
    <name evidence="7" type="ORF">HV331_01075</name>
</gene>
<evidence type="ECO:0000256" key="4">
    <source>
        <dbReference type="ARBA" id="ARBA00023098"/>
    </source>
</evidence>
<evidence type="ECO:0000313" key="7">
    <source>
        <dbReference type="EMBL" id="QMR38169.1"/>
    </source>
</evidence>
<organism evidence="7 8">
    <name type="scientific">Klebsiella aerogenes</name>
    <name type="common">Enterobacter aerogenes</name>
    <dbReference type="NCBI Taxonomy" id="548"/>
    <lineage>
        <taxon>Bacteria</taxon>
        <taxon>Pseudomonadati</taxon>
        <taxon>Pseudomonadota</taxon>
        <taxon>Gammaproteobacteria</taxon>
        <taxon>Enterobacterales</taxon>
        <taxon>Enterobacteriaceae</taxon>
        <taxon>Klebsiella/Raoultella group</taxon>
        <taxon>Klebsiella</taxon>
    </lineage>
</organism>
<evidence type="ECO:0000259" key="6">
    <source>
        <dbReference type="Pfam" id="PF13193"/>
    </source>
</evidence>
<feature type="domain" description="AMP-binding enzyme C-terminal" evidence="6">
    <location>
        <begin position="448"/>
        <end position="523"/>
    </location>
</feature>
<dbReference type="Pfam" id="PF00501">
    <property type="entry name" value="AMP-binding"/>
    <property type="match status" value="1"/>
</dbReference>
<dbReference type="NCBIfam" id="NF004837">
    <property type="entry name" value="PRK06187.1"/>
    <property type="match status" value="1"/>
</dbReference>
<evidence type="ECO:0000256" key="2">
    <source>
        <dbReference type="ARBA" id="ARBA00022598"/>
    </source>
</evidence>
<sequence>MPSPMIYQHLTISTLLEHAAQYHRETEIVSVSTAGEIERSSWGEVACNARRLASALATLGLPAGARCGTLAWNNRRHLEIYFAVASGGWVTHTINPRLSVEHLLYIINDAADEVLFIDQTFLPLIGQLQPQLPTVKHIVLMEPHSEDAQDWLPSLRFFDQLLQQGDADYSWPGLNELTPASLCYTSGTTGRPKGVLNTHRSLVLHALSGNQPDGAGISAQDSLLPVVPMFHVNAWGTPFIAAMVGARLVLPGPHLDGDSLLRLLSAEKVSVAFGVPVIWAGLLAALRKSDLRLPYFKRSFVGGSALPPSMREAFKRDYDIELIHAWGMTETSPIGTINTLLSKHAALPMEQQRQQSDGQGRPIFGIDLRVVDIDGKPLPCDGKSQGYLQVRGHWVVDHYFGRDESALTADGWFDTGDIGTLDVNGYLVIHDRAKDIIKSGGEWISTVELENIAIAHPAVRSAAAIAARHPRWDERPVLLCVRADGGEVEEVDLLAWYQERVPKWQIPDRIIFIDALPVSATGKVLKNRLRDEYGQILMREER</sequence>
<dbReference type="GO" id="GO:0006631">
    <property type="term" value="P:fatty acid metabolic process"/>
    <property type="evidence" value="ECO:0007669"/>
    <property type="project" value="UniProtKB-KW"/>
</dbReference>
<dbReference type="InterPro" id="IPR045851">
    <property type="entry name" value="AMP-bd_C_sf"/>
</dbReference>
<evidence type="ECO:0000313" key="8">
    <source>
        <dbReference type="Proteomes" id="UP000514462"/>
    </source>
</evidence>
<dbReference type="AlphaFoldDB" id="A0AAP9QTV9"/>
<protein>
    <submittedName>
        <fullName evidence="7">Long-chain fatty acid--CoA ligase</fullName>
    </submittedName>
</protein>
<reference evidence="8" key="1">
    <citation type="submission" date="2020-06" db="EMBL/GenBank/DDBJ databases">
        <title>REHAB project genomes.</title>
        <authorList>
            <person name="Shaw L.P."/>
        </authorList>
    </citation>
    <scope>NUCLEOTIDE SEQUENCE [LARGE SCALE GENOMIC DNA]</scope>
    <source>
        <strain evidence="8">RHBSTW-00938</strain>
    </source>
</reference>
<dbReference type="InterPro" id="IPR000873">
    <property type="entry name" value="AMP-dep_synth/lig_dom"/>
</dbReference>
<dbReference type="Gene3D" id="3.30.300.30">
    <property type="match status" value="1"/>
</dbReference>
<comment type="similarity">
    <text evidence="1">Belongs to the ATP-dependent AMP-binding enzyme family.</text>
</comment>
<proteinExistence type="inferred from homology"/>
<dbReference type="GO" id="GO:0016877">
    <property type="term" value="F:ligase activity, forming carbon-sulfur bonds"/>
    <property type="evidence" value="ECO:0007669"/>
    <property type="project" value="UniProtKB-ARBA"/>
</dbReference>
<dbReference type="EMBL" id="CP055904">
    <property type="protein sequence ID" value="QMR38169.1"/>
    <property type="molecule type" value="Genomic_DNA"/>
</dbReference>
<dbReference type="InterPro" id="IPR042099">
    <property type="entry name" value="ANL_N_sf"/>
</dbReference>
<keyword evidence="2 7" id="KW-0436">Ligase</keyword>
<evidence type="ECO:0000259" key="5">
    <source>
        <dbReference type="Pfam" id="PF00501"/>
    </source>
</evidence>
<dbReference type="PANTHER" id="PTHR43859">
    <property type="entry name" value="ACYL-ACTIVATING ENZYME"/>
    <property type="match status" value="1"/>
</dbReference>
<keyword evidence="4" id="KW-0443">Lipid metabolism</keyword>
<dbReference type="InterPro" id="IPR025110">
    <property type="entry name" value="AMP-bd_C"/>
</dbReference>
<dbReference type="RefSeq" id="WP_047041669.1">
    <property type="nucleotide sequence ID" value="NZ_CP055904.1"/>
</dbReference>
<dbReference type="Gene3D" id="3.40.50.12780">
    <property type="entry name" value="N-terminal domain of ligase-like"/>
    <property type="match status" value="1"/>
</dbReference>